<dbReference type="AlphaFoldDB" id="A0A2G9GCX9"/>
<evidence type="ECO:0000256" key="8">
    <source>
        <dbReference type="PROSITE-ProRule" id="PRU00175"/>
    </source>
</evidence>
<proteinExistence type="predicted"/>
<feature type="domain" description="RING-type" evidence="10">
    <location>
        <begin position="175"/>
        <end position="216"/>
    </location>
</feature>
<dbReference type="STRING" id="429701.A0A2G9GCX9"/>
<keyword evidence="12" id="KW-1185">Reference proteome</keyword>
<feature type="region of interest" description="Disordered" evidence="9">
    <location>
        <begin position="79"/>
        <end position="121"/>
    </location>
</feature>
<evidence type="ECO:0000256" key="2">
    <source>
        <dbReference type="ARBA" id="ARBA00012483"/>
    </source>
</evidence>
<organism evidence="11 12">
    <name type="scientific">Handroanthus impetiginosus</name>
    <dbReference type="NCBI Taxonomy" id="429701"/>
    <lineage>
        <taxon>Eukaryota</taxon>
        <taxon>Viridiplantae</taxon>
        <taxon>Streptophyta</taxon>
        <taxon>Embryophyta</taxon>
        <taxon>Tracheophyta</taxon>
        <taxon>Spermatophyta</taxon>
        <taxon>Magnoliopsida</taxon>
        <taxon>eudicotyledons</taxon>
        <taxon>Gunneridae</taxon>
        <taxon>Pentapetalae</taxon>
        <taxon>asterids</taxon>
        <taxon>lamiids</taxon>
        <taxon>Lamiales</taxon>
        <taxon>Bignoniaceae</taxon>
        <taxon>Crescentiina</taxon>
        <taxon>Tabebuia alliance</taxon>
        <taxon>Handroanthus</taxon>
    </lineage>
</organism>
<dbReference type="Proteomes" id="UP000231279">
    <property type="component" value="Unassembled WGS sequence"/>
</dbReference>
<dbReference type="PROSITE" id="PS50089">
    <property type="entry name" value="ZF_RING_2"/>
    <property type="match status" value="1"/>
</dbReference>
<keyword evidence="3" id="KW-0808">Transferase</keyword>
<dbReference type="GO" id="GO:0061630">
    <property type="term" value="F:ubiquitin protein ligase activity"/>
    <property type="evidence" value="ECO:0007669"/>
    <property type="project" value="UniProtKB-EC"/>
</dbReference>
<evidence type="ECO:0000256" key="1">
    <source>
        <dbReference type="ARBA" id="ARBA00000900"/>
    </source>
</evidence>
<dbReference type="SMART" id="SM00184">
    <property type="entry name" value="RING"/>
    <property type="match status" value="1"/>
</dbReference>
<dbReference type="CDD" id="cd23116">
    <property type="entry name" value="RING-H2_AIRP1-like"/>
    <property type="match status" value="1"/>
</dbReference>
<keyword evidence="6" id="KW-0833">Ubl conjugation pathway</keyword>
<evidence type="ECO:0000313" key="11">
    <source>
        <dbReference type="EMBL" id="PIN03148.1"/>
    </source>
</evidence>
<dbReference type="GO" id="GO:0008270">
    <property type="term" value="F:zinc ion binding"/>
    <property type="evidence" value="ECO:0007669"/>
    <property type="project" value="UniProtKB-KW"/>
</dbReference>
<evidence type="ECO:0000256" key="9">
    <source>
        <dbReference type="SAM" id="MobiDB-lite"/>
    </source>
</evidence>
<accession>A0A2G9GCX9</accession>
<dbReference type="PANTHER" id="PTHR46463:SF86">
    <property type="entry name" value="RING-TYPE DOMAIN-CONTAINING PROTEIN"/>
    <property type="match status" value="1"/>
</dbReference>
<dbReference type="InterPro" id="IPR013083">
    <property type="entry name" value="Znf_RING/FYVE/PHD"/>
</dbReference>
<reference evidence="12" key="1">
    <citation type="journal article" date="2018" name="Gigascience">
        <title>Genome assembly of the Pink Ipe (Handroanthus impetiginosus, Bignoniaceae), a highly valued, ecologically keystone Neotropical timber forest tree.</title>
        <authorList>
            <person name="Silva-Junior O.B."/>
            <person name="Grattapaglia D."/>
            <person name="Novaes E."/>
            <person name="Collevatti R.G."/>
        </authorList>
    </citation>
    <scope>NUCLEOTIDE SEQUENCE [LARGE SCALE GENOMIC DNA]</scope>
    <source>
        <strain evidence="12">cv. UFG-1</strain>
    </source>
</reference>
<comment type="caution">
    <text evidence="11">The sequence shown here is derived from an EMBL/GenBank/DDBJ whole genome shotgun (WGS) entry which is preliminary data.</text>
</comment>
<evidence type="ECO:0000256" key="5">
    <source>
        <dbReference type="ARBA" id="ARBA00022771"/>
    </source>
</evidence>
<dbReference type="InterPro" id="IPR001841">
    <property type="entry name" value="Znf_RING"/>
</dbReference>
<dbReference type="EMBL" id="NKXS01005622">
    <property type="protein sequence ID" value="PIN03148.1"/>
    <property type="molecule type" value="Genomic_DNA"/>
</dbReference>
<dbReference type="OrthoDB" id="8062037at2759"/>
<dbReference type="EC" id="2.3.2.27" evidence="2"/>
<dbReference type="SUPFAM" id="SSF57850">
    <property type="entry name" value="RING/U-box"/>
    <property type="match status" value="1"/>
</dbReference>
<gene>
    <name evidence="11" type="ORF">CDL12_24329</name>
</gene>
<evidence type="ECO:0000256" key="4">
    <source>
        <dbReference type="ARBA" id="ARBA00022723"/>
    </source>
</evidence>
<dbReference type="PANTHER" id="PTHR46463">
    <property type="entry name" value="ZINC FINGER, RING/FYVE/PHD-TYPE"/>
    <property type="match status" value="1"/>
</dbReference>
<name>A0A2G9GCX9_9LAMI</name>
<dbReference type="Pfam" id="PF13639">
    <property type="entry name" value="zf-RING_2"/>
    <property type="match status" value="1"/>
</dbReference>
<keyword evidence="4" id="KW-0479">Metal-binding</keyword>
<evidence type="ECO:0000313" key="12">
    <source>
        <dbReference type="Proteomes" id="UP000231279"/>
    </source>
</evidence>
<evidence type="ECO:0000259" key="10">
    <source>
        <dbReference type="PROSITE" id="PS50089"/>
    </source>
</evidence>
<dbReference type="Gene3D" id="3.30.40.10">
    <property type="entry name" value="Zinc/RING finger domain, C3HC4 (zinc finger)"/>
    <property type="match status" value="1"/>
</dbReference>
<sequence>MGAVCCCFRVPDESNNTSTDNSCPNDCLCPKCFFQKLFNKSRNIFARRQTLAISSRSPQPSTSDSEVVFTSLSDATASHYDSRTNTASSRHVQQHNEASQRPEKGASSSRVQPEPIGQHDIRVNLKSIQKDKVVVSKQNIRSQKQNPESSEKVLSTGVDLGNLYTFPSLDEEDVCPTCLEEYTEENPKIIAECSHHFHLSCIYDWMERSVYCPVCRKLMLFKEAN</sequence>
<comment type="catalytic activity">
    <reaction evidence="1">
        <text>S-ubiquitinyl-[E2 ubiquitin-conjugating enzyme]-L-cysteine + [acceptor protein]-L-lysine = [E2 ubiquitin-conjugating enzyme]-L-cysteine + N(6)-ubiquitinyl-[acceptor protein]-L-lysine.</text>
        <dbReference type="EC" id="2.3.2.27"/>
    </reaction>
</comment>
<keyword evidence="5 8" id="KW-0863">Zinc-finger</keyword>
<feature type="compositionally biased region" description="Polar residues" evidence="9">
    <location>
        <begin position="83"/>
        <end position="97"/>
    </location>
</feature>
<evidence type="ECO:0000256" key="3">
    <source>
        <dbReference type="ARBA" id="ARBA00022679"/>
    </source>
</evidence>
<keyword evidence="7" id="KW-0862">Zinc</keyword>
<protein>
    <recommendedName>
        <fullName evidence="2">RING-type E3 ubiquitin transferase</fullName>
        <ecNumber evidence="2">2.3.2.27</ecNumber>
    </recommendedName>
</protein>
<evidence type="ECO:0000256" key="6">
    <source>
        <dbReference type="ARBA" id="ARBA00022786"/>
    </source>
</evidence>
<evidence type="ECO:0000256" key="7">
    <source>
        <dbReference type="ARBA" id="ARBA00022833"/>
    </source>
</evidence>